<dbReference type="InterPro" id="IPR058240">
    <property type="entry name" value="rSAM_sf"/>
</dbReference>
<dbReference type="SFLD" id="SFLDG01082">
    <property type="entry name" value="B12-binding_domain_containing"/>
    <property type="match status" value="1"/>
</dbReference>
<keyword evidence="9" id="KW-1185">Reference proteome</keyword>
<feature type="domain" description="Radical SAM core" evidence="7">
    <location>
        <begin position="211"/>
        <end position="427"/>
    </location>
</feature>
<dbReference type="Pfam" id="PF04055">
    <property type="entry name" value="Radical_SAM"/>
    <property type="match status" value="1"/>
</dbReference>
<proteinExistence type="predicted"/>
<name>A0ABM7T9L8_9CLOT</name>
<keyword evidence="4" id="KW-0408">Iron</keyword>
<dbReference type="CDD" id="cd01335">
    <property type="entry name" value="Radical_SAM"/>
    <property type="match status" value="1"/>
</dbReference>
<evidence type="ECO:0000256" key="3">
    <source>
        <dbReference type="ARBA" id="ARBA00022723"/>
    </source>
</evidence>
<dbReference type="RefSeq" id="WP_224034865.1">
    <property type="nucleotide sequence ID" value="NZ_AP024849.1"/>
</dbReference>
<keyword evidence="5" id="KW-0411">Iron-sulfur</keyword>
<evidence type="ECO:0000313" key="9">
    <source>
        <dbReference type="Proteomes" id="UP000824633"/>
    </source>
</evidence>
<accession>A0ABM7T9L8</accession>
<dbReference type="Gene3D" id="3.80.30.20">
    <property type="entry name" value="tm_1862 like domain"/>
    <property type="match status" value="1"/>
</dbReference>
<keyword evidence="3" id="KW-0479">Metal-binding</keyword>
<dbReference type="InterPro" id="IPR034466">
    <property type="entry name" value="Methyltransferase_Class_B"/>
</dbReference>
<evidence type="ECO:0000256" key="2">
    <source>
        <dbReference type="ARBA" id="ARBA00022691"/>
    </source>
</evidence>
<dbReference type="InterPro" id="IPR006638">
    <property type="entry name" value="Elp3/MiaA/NifB-like_rSAM"/>
</dbReference>
<evidence type="ECO:0000256" key="4">
    <source>
        <dbReference type="ARBA" id="ARBA00023004"/>
    </source>
</evidence>
<dbReference type="EMBL" id="AP024849">
    <property type="protein sequence ID" value="BCZ48615.1"/>
    <property type="molecule type" value="Genomic_DNA"/>
</dbReference>
<dbReference type="SUPFAM" id="SSF48452">
    <property type="entry name" value="TPR-like"/>
    <property type="match status" value="1"/>
</dbReference>
<reference evidence="9" key="1">
    <citation type="submission" date="2021-07" db="EMBL/GenBank/DDBJ databases">
        <title>Complete genome sequencing of a Clostridium isolate.</title>
        <authorList>
            <person name="Ueki A."/>
            <person name="Tonouchi A."/>
        </authorList>
    </citation>
    <scope>NUCLEOTIDE SEQUENCE [LARGE SCALE GENOMIC DNA]</scope>
    <source>
        <strain evidence="9">C5S11</strain>
    </source>
</reference>
<evidence type="ECO:0000256" key="5">
    <source>
        <dbReference type="ARBA" id="ARBA00023014"/>
    </source>
</evidence>
<dbReference type="PANTHER" id="PTHR43409">
    <property type="entry name" value="ANAEROBIC MAGNESIUM-PROTOPORPHYRIN IX MONOMETHYL ESTER CYCLASE-RELATED"/>
    <property type="match status" value="1"/>
</dbReference>
<keyword evidence="2" id="KW-0949">S-adenosyl-L-methionine</keyword>
<feature type="domain" description="B12-binding" evidence="6">
    <location>
        <begin position="10"/>
        <end position="155"/>
    </location>
</feature>
<dbReference type="InterPro" id="IPR011990">
    <property type="entry name" value="TPR-like_helical_dom_sf"/>
</dbReference>
<dbReference type="SMART" id="SM00729">
    <property type="entry name" value="Elp3"/>
    <property type="match status" value="1"/>
</dbReference>
<dbReference type="Pfam" id="PF02310">
    <property type="entry name" value="B12-binding"/>
    <property type="match status" value="1"/>
</dbReference>
<dbReference type="Proteomes" id="UP000824633">
    <property type="component" value="Chromosome"/>
</dbReference>
<organism evidence="8 9">
    <name type="scientific">Clostridium gelidum</name>
    <dbReference type="NCBI Taxonomy" id="704125"/>
    <lineage>
        <taxon>Bacteria</taxon>
        <taxon>Bacillati</taxon>
        <taxon>Bacillota</taxon>
        <taxon>Clostridia</taxon>
        <taxon>Eubacteriales</taxon>
        <taxon>Clostridiaceae</taxon>
        <taxon>Clostridium</taxon>
    </lineage>
</organism>
<dbReference type="InterPro" id="IPR023404">
    <property type="entry name" value="rSAM_horseshoe"/>
</dbReference>
<comment type="cofactor">
    <cofactor evidence="1">
        <name>[4Fe-4S] cluster</name>
        <dbReference type="ChEBI" id="CHEBI:49883"/>
    </cofactor>
</comment>
<dbReference type="PROSITE" id="PS51332">
    <property type="entry name" value="B12_BINDING"/>
    <property type="match status" value="1"/>
</dbReference>
<dbReference type="SFLD" id="SFLDS00029">
    <property type="entry name" value="Radical_SAM"/>
    <property type="match status" value="1"/>
</dbReference>
<dbReference type="PROSITE" id="PS51918">
    <property type="entry name" value="RADICAL_SAM"/>
    <property type="match status" value="1"/>
</dbReference>
<dbReference type="InterPro" id="IPR007197">
    <property type="entry name" value="rSAM"/>
</dbReference>
<dbReference type="InterPro" id="IPR006158">
    <property type="entry name" value="Cobalamin-bd"/>
</dbReference>
<evidence type="ECO:0000259" key="7">
    <source>
        <dbReference type="PROSITE" id="PS51918"/>
    </source>
</evidence>
<evidence type="ECO:0000256" key="1">
    <source>
        <dbReference type="ARBA" id="ARBA00001966"/>
    </source>
</evidence>
<dbReference type="Gene3D" id="3.40.50.280">
    <property type="entry name" value="Cobalamin-binding domain"/>
    <property type="match status" value="1"/>
</dbReference>
<dbReference type="SUPFAM" id="SSF102114">
    <property type="entry name" value="Radical SAM enzymes"/>
    <property type="match status" value="1"/>
</dbReference>
<gene>
    <name evidence="8" type="ORF">psyc5s11_46820</name>
</gene>
<evidence type="ECO:0000313" key="8">
    <source>
        <dbReference type="EMBL" id="BCZ48615.1"/>
    </source>
</evidence>
<protein>
    <submittedName>
        <fullName evidence="8">B12-binding domain-containing radical SAM protein</fullName>
    </submittedName>
</protein>
<dbReference type="SFLD" id="SFLDG01123">
    <property type="entry name" value="methyltransferase_(Class_B)"/>
    <property type="match status" value="1"/>
</dbReference>
<evidence type="ECO:0000259" key="6">
    <source>
        <dbReference type="PROSITE" id="PS51332"/>
    </source>
</evidence>
<dbReference type="InterPro" id="IPR051198">
    <property type="entry name" value="BchE-like"/>
</dbReference>
<sequence>MNILFVIPLNVKINTDGNNKEQIIKSVPYGVLSIATYIKANSAKEINIEVLDFNSFSYNDLEMCDILTEKIISFKPNILAVSVMFNLPYSYLNEFSKIAHCYDENILILAGGIVATNSFQQLLDENKYVDAVCYGEGEIPYLKLVNSNDIYDIIENDVSWITRKSILKGVKPQTSYINNLDEIPLLDFSLININSYGERLITKNLRKGTSNNNGSVIPIHTTRGCPFNCVFCCAGANHGKKVRYMSAERVVSDVEEMIKLYNLRKLSIDDDQFLFDTQRAKKILEGLSNLGIKIELASGISVAFIDDEIAYLLKKSGVDIVNLAIESGSDHVLKEIISKPLKVAQIKPAIASLRKYGLTVHAFFIIGFPNESEYDRECTLRLINEIGFDWSYIYIATPFKGSRLYDLCIENNYIDLSQNILDATTYNCVINAPNIDPEYITKKAYIMNLEVNFVKNYRMSIGDYEMAGGYFKSISEKYPNHAFAHYYLAKVYEKINEKPEIIQKHYDIYMEILNINEEWRNYAKYFNLIQ</sequence>